<dbReference type="SUPFAM" id="SSF52738">
    <property type="entry name" value="Methylesterase CheB, C-terminal domain"/>
    <property type="match status" value="1"/>
</dbReference>
<keyword evidence="5" id="KW-0418">Kinase</keyword>
<dbReference type="InterPro" id="IPR000700">
    <property type="entry name" value="PAS-assoc_C"/>
</dbReference>
<dbReference type="EMBL" id="CP012600">
    <property type="protein sequence ID" value="ALC80514.1"/>
    <property type="molecule type" value="Genomic_DNA"/>
</dbReference>
<dbReference type="CDD" id="cd00130">
    <property type="entry name" value="PAS"/>
    <property type="match status" value="1"/>
</dbReference>
<evidence type="ECO:0000256" key="3">
    <source>
        <dbReference type="ARBA" id="ARBA00022679"/>
    </source>
</evidence>
<dbReference type="InterPro" id="IPR022641">
    <property type="entry name" value="CheR_N"/>
</dbReference>
<dbReference type="InterPro" id="IPR035909">
    <property type="entry name" value="CheB_C"/>
</dbReference>
<dbReference type="InterPro" id="IPR003661">
    <property type="entry name" value="HisK_dim/P_dom"/>
</dbReference>
<dbReference type="InterPro" id="IPR029063">
    <property type="entry name" value="SAM-dependent_MTases_sf"/>
</dbReference>
<dbReference type="InterPro" id="IPR000780">
    <property type="entry name" value="CheR_MeTrfase"/>
</dbReference>
<evidence type="ECO:0000256" key="8">
    <source>
        <dbReference type="PROSITE-ProRule" id="PRU00050"/>
    </source>
</evidence>
<dbReference type="SUPFAM" id="SSF53335">
    <property type="entry name" value="S-adenosyl-L-methionine-dependent methyltransferases"/>
    <property type="match status" value="1"/>
</dbReference>
<dbReference type="InterPro" id="IPR050903">
    <property type="entry name" value="Bact_Chemotaxis_MeTrfase"/>
</dbReference>
<dbReference type="PROSITE" id="PS50122">
    <property type="entry name" value="CHEB"/>
    <property type="match status" value="1"/>
</dbReference>
<dbReference type="SMART" id="SM00091">
    <property type="entry name" value="PAS"/>
    <property type="match status" value="3"/>
</dbReference>
<dbReference type="EC" id="2.7.13.3" evidence="2"/>
<dbReference type="Pfam" id="PF00512">
    <property type="entry name" value="HisKA"/>
    <property type="match status" value="1"/>
</dbReference>
<evidence type="ECO:0000259" key="14">
    <source>
        <dbReference type="PROSITE" id="PS50123"/>
    </source>
</evidence>
<dbReference type="PROSITE" id="PS50123">
    <property type="entry name" value="CHER"/>
    <property type="match status" value="1"/>
</dbReference>
<reference evidence="16" key="1">
    <citation type="submission" date="2015-08" db="EMBL/GenBank/DDBJ databases">
        <title>Genome sequencing project for genomic taxonomy and phylogenomics of Bacillus-like bacteria.</title>
        <authorList>
            <person name="Liu B."/>
            <person name="Wang J."/>
            <person name="Zhu Y."/>
            <person name="Liu G."/>
            <person name="Chen Q."/>
            <person name="Chen Z."/>
            <person name="Lan J."/>
            <person name="Che J."/>
            <person name="Ge C."/>
            <person name="Shi H."/>
            <person name="Pan Z."/>
            <person name="Liu X."/>
        </authorList>
    </citation>
    <scope>NUCLEOTIDE SEQUENCE [LARGE SCALE GENOMIC DNA]</scope>
    <source>
        <strain evidence="16">FJAT-4402</strain>
    </source>
</reference>
<dbReference type="GO" id="GO:0000155">
    <property type="term" value="F:phosphorelay sensor kinase activity"/>
    <property type="evidence" value="ECO:0007669"/>
    <property type="project" value="InterPro"/>
</dbReference>
<dbReference type="InterPro" id="IPR005467">
    <property type="entry name" value="His_kinase_dom"/>
</dbReference>
<dbReference type="AlphaFoldDB" id="A0A0M5JL50"/>
<name>A0A0M5JL50_9BACI</name>
<dbReference type="GO" id="GO:0008984">
    <property type="term" value="F:protein-glutamate methylesterase activity"/>
    <property type="evidence" value="ECO:0007669"/>
    <property type="project" value="InterPro"/>
</dbReference>
<organism evidence="15 16">
    <name type="scientific">Bacillus gobiensis</name>
    <dbReference type="NCBI Taxonomy" id="1441095"/>
    <lineage>
        <taxon>Bacteria</taxon>
        <taxon>Bacillati</taxon>
        <taxon>Bacillota</taxon>
        <taxon>Bacilli</taxon>
        <taxon>Bacillales</taxon>
        <taxon>Bacillaceae</taxon>
        <taxon>Bacillus</taxon>
    </lineage>
</organism>
<evidence type="ECO:0000256" key="4">
    <source>
        <dbReference type="ARBA" id="ARBA00022741"/>
    </source>
</evidence>
<keyword evidence="7" id="KW-0902">Two-component regulatory system</keyword>
<dbReference type="Pfam" id="PF01739">
    <property type="entry name" value="CheR"/>
    <property type="match status" value="1"/>
</dbReference>
<dbReference type="Pfam" id="PF02518">
    <property type="entry name" value="HATPase_c"/>
    <property type="match status" value="1"/>
</dbReference>
<dbReference type="SUPFAM" id="SSF55874">
    <property type="entry name" value="ATPase domain of HSP90 chaperone/DNA topoisomerase II/histidine kinase"/>
    <property type="match status" value="1"/>
</dbReference>
<evidence type="ECO:0000259" key="10">
    <source>
        <dbReference type="PROSITE" id="PS50109"/>
    </source>
</evidence>
<keyword evidence="3" id="KW-0808">Transferase</keyword>
<dbReference type="Gene3D" id="3.30.450.20">
    <property type="entry name" value="PAS domain"/>
    <property type="match status" value="1"/>
</dbReference>
<dbReference type="SUPFAM" id="SSF47384">
    <property type="entry name" value="Homodimeric domain of signal transducing histidine kinase"/>
    <property type="match status" value="1"/>
</dbReference>
<dbReference type="SMART" id="SM00388">
    <property type="entry name" value="HisKA"/>
    <property type="match status" value="1"/>
</dbReference>
<dbReference type="InterPro" id="IPR000673">
    <property type="entry name" value="Sig_transdc_resp-reg_Me-estase"/>
</dbReference>
<dbReference type="SUPFAM" id="SSF55785">
    <property type="entry name" value="PYP-like sensor domain (PAS domain)"/>
    <property type="match status" value="1"/>
</dbReference>
<dbReference type="Pfam" id="PF01339">
    <property type="entry name" value="CheB_methylest"/>
    <property type="match status" value="1"/>
</dbReference>
<sequence>MHEELLNFMPENQKLTPSSIIIGIGVSVERLDALFDYFKDVKPLHSLSYIVVQTPSVKHKGFTASLMEKYLSLNVEMAEQGSAIMANTVYLSPPEHYVEILENKTIKLTPYTIIENNHFPINVLLKSLAKTQKEKAIAIVLPGKERDGFEGLKIVHQYNGFSTVQDAAGASMYSFANVFAAPENIAGYINQLHESMDDYDSFSEGAIDQILYKIQNQNGVDFSMYKKKSILRRIERRMKLLGHPLETLDEYMIFILDHPEELQRLHDDLLNGITHFFRDEEFFYQLRKTYIPKIIENNIKKDKQTCRIWIAGCSTGEEAYSYAILFSEELEKRKLDIDLQIFATDINRRSIQKASKGSYTENEVSSIPSDWLKKYFDKTGQRYSVKKILRNHIIFAPHNLIRDTPFVNLDFISCRNVMIYFQRKLQEKALSLFHFSLCDGGLLVLGPSETIGNQSEVYQPVDWKWKIFKNSFYDQKAKRNRFHLNALEAGKALANTFENIDERKNLQLDELYLSLIDQFLNPFLIINDQEEIIASSPNASQFLKTPAGSPSNSIYSRLSADLSVPISSALKKIKDHKSEIRRNHIKVTINGAPVFVEITVRRFKFNVRHYPLYVLFIHKELEGIKTNKKEFLMLDQEIYPNHCIQKLEMLINETNSKLQTTIEELEISNDELRSTNEKLIADNEELQTSNEELQVVNEDLMTVNGNFEKKIEELSSTAGEMEKMLINSNIATVFLDNEYNIKLFTSEAANVFHLIDRDVGRPIYHIASRLNYREFLDDAKKALNEMKTIQKEVEADNKDIYIVKMIPNLSNGTKADGLVILLVNITDLKATNKALQVGSHRIEHSNSSIVVASPSGRIKYVNINFCSILGKEQFEIIGQNIFDIYQNSFKVHEFKDHWDHVLKHKSWTGEEYSQGRNGTDLWEKVSFITLEDNEGNIQQIMRVAEDITHQKNSEKMLMKSEMLSAIGQLAAGIAHEIRNPLTSLKGFLQLMIQSNTYHKEYAEVMQSEFIRLESIINEFLFLSKTKSSKFETICVNDIIEDVYLILEAQAMLKGVRITKALCQDVNEVRAVPSELKQVFLNILKNAIEAMEELEGEILIQSKGEEDRVLIMIKDQGKGISKDFLDKLGEPFYTTKEKGTGLGLMVTMRIIESHKGEIIFESEEDQGTTVKIYLPCL</sequence>
<reference evidence="15 16" key="2">
    <citation type="journal article" date="2016" name="Int. J. Syst. Evol. Microbiol.">
        <title>Bacillus gobiensis sp. nov., isolated from a soil sample.</title>
        <authorList>
            <person name="Liu B."/>
            <person name="Liu G.H."/>
            <person name="Cetin S."/>
            <person name="Schumann P."/>
            <person name="Pan Z.Z."/>
            <person name="Chen Q.Q."/>
        </authorList>
    </citation>
    <scope>NUCLEOTIDE SEQUENCE [LARGE SCALE GENOMIC DNA]</scope>
    <source>
        <strain evidence="15 16">FJAT-4402</strain>
    </source>
</reference>
<dbReference type="InterPro" id="IPR036890">
    <property type="entry name" value="HATPase_C_sf"/>
</dbReference>
<keyword evidence="9" id="KW-0175">Coiled coil</keyword>
<proteinExistence type="predicted"/>
<dbReference type="InterPro" id="IPR036097">
    <property type="entry name" value="HisK_dim/P_sf"/>
</dbReference>
<dbReference type="STRING" id="1441095.AM592_02130"/>
<dbReference type="PANTHER" id="PTHR24422:SF10">
    <property type="entry name" value="CHEMOTAXIS PROTEIN METHYLTRANSFERASE 2"/>
    <property type="match status" value="1"/>
</dbReference>
<evidence type="ECO:0000259" key="12">
    <source>
        <dbReference type="PROSITE" id="PS50113"/>
    </source>
</evidence>
<keyword evidence="16" id="KW-1185">Reference proteome</keyword>
<feature type="domain" description="PAS" evidence="11">
    <location>
        <begin position="842"/>
        <end position="886"/>
    </location>
</feature>
<protein>
    <recommendedName>
        <fullName evidence="2">histidine kinase</fullName>
        <ecNumber evidence="2">2.7.13.3</ecNumber>
    </recommendedName>
</protein>
<dbReference type="InterPro" id="IPR022642">
    <property type="entry name" value="CheR_C"/>
</dbReference>
<dbReference type="SUPFAM" id="SSF47757">
    <property type="entry name" value="Chemotaxis receptor methyltransferase CheR, N-terminal domain"/>
    <property type="match status" value="1"/>
</dbReference>
<evidence type="ECO:0000256" key="1">
    <source>
        <dbReference type="ARBA" id="ARBA00000085"/>
    </source>
</evidence>
<dbReference type="Gene3D" id="3.40.50.150">
    <property type="entry name" value="Vaccinia Virus protein VP39"/>
    <property type="match status" value="1"/>
</dbReference>
<dbReference type="GO" id="GO:0000156">
    <property type="term" value="F:phosphorelay response regulator activity"/>
    <property type="evidence" value="ECO:0007669"/>
    <property type="project" value="InterPro"/>
</dbReference>
<dbReference type="GO" id="GO:0006935">
    <property type="term" value="P:chemotaxis"/>
    <property type="evidence" value="ECO:0007669"/>
    <property type="project" value="InterPro"/>
</dbReference>
<dbReference type="SMART" id="SM00138">
    <property type="entry name" value="MeTrc"/>
    <property type="match status" value="1"/>
</dbReference>
<dbReference type="Pfam" id="PF13596">
    <property type="entry name" value="PAS_10"/>
    <property type="match status" value="1"/>
</dbReference>
<dbReference type="Proteomes" id="UP000067625">
    <property type="component" value="Chromosome"/>
</dbReference>
<feature type="domain" description="CheB-type methylesterase" evidence="13">
    <location>
        <begin position="15"/>
        <end position="173"/>
    </location>
</feature>
<evidence type="ECO:0000259" key="13">
    <source>
        <dbReference type="PROSITE" id="PS50122"/>
    </source>
</evidence>
<evidence type="ECO:0000256" key="2">
    <source>
        <dbReference type="ARBA" id="ARBA00012438"/>
    </source>
</evidence>
<dbReference type="PRINTS" id="PR00996">
    <property type="entry name" value="CHERMTFRASE"/>
</dbReference>
<dbReference type="NCBIfam" id="TIGR00229">
    <property type="entry name" value="sensory_box"/>
    <property type="match status" value="1"/>
</dbReference>
<dbReference type="InterPro" id="IPR035965">
    <property type="entry name" value="PAS-like_dom_sf"/>
</dbReference>
<dbReference type="PANTHER" id="PTHR24422">
    <property type="entry name" value="CHEMOTAXIS PROTEIN METHYLTRANSFERASE"/>
    <property type="match status" value="1"/>
</dbReference>
<evidence type="ECO:0000313" key="16">
    <source>
        <dbReference type="Proteomes" id="UP000067625"/>
    </source>
</evidence>
<keyword evidence="6" id="KW-0067">ATP-binding</keyword>
<dbReference type="PATRIC" id="fig|1441095.3.peg.460"/>
<feature type="domain" description="CheR-type methyltransferase" evidence="14">
    <location>
        <begin position="195"/>
        <end position="478"/>
    </location>
</feature>
<feature type="domain" description="PAC" evidence="12">
    <location>
        <begin position="907"/>
        <end position="959"/>
    </location>
</feature>
<dbReference type="PROSITE" id="PS50112">
    <property type="entry name" value="PAS"/>
    <property type="match status" value="1"/>
</dbReference>
<dbReference type="InterPro" id="IPR000014">
    <property type="entry name" value="PAS"/>
</dbReference>
<dbReference type="SMART" id="SM00387">
    <property type="entry name" value="HATPase_c"/>
    <property type="match status" value="1"/>
</dbReference>
<feature type="domain" description="Histidine kinase" evidence="10">
    <location>
        <begin position="972"/>
        <end position="1176"/>
    </location>
</feature>
<feature type="coiled-coil region" evidence="9">
    <location>
        <begin position="644"/>
        <end position="696"/>
    </location>
</feature>
<evidence type="ECO:0000259" key="11">
    <source>
        <dbReference type="PROSITE" id="PS50112"/>
    </source>
</evidence>
<dbReference type="Gene3D" id="3.40.50.180">
    <property type="entry name" value="Methylesterase CheB, C-terminal domain"/>
    <property type="match status" value="1"/>
</dbReference>
<dbReference type="OrthoDB" id="9816309at2"/>
<dbReference type="RefSeq" id="WP_053602248.1">
    <property type="nucleotide sequence ID" value="NZ_CP012600.1"/>
</dbReference>
<evidence type="ECO:0000313" key="15">
    <source>
        <dbReference type="EMBL" id="ALC80514.1"/>
    </source>
</evidence>
<comment type="catalytic activity">
    <reaction evidence="1">
        <text>ATP + protein L-histidine = ADP + protein N-phospho-L-histidine.</text>
        <dbReference type="EC" id="2.7.13.3"/>
    </reaction>
</comment>
<dbReference type="Pfam" id="PF03705">
    <property type="entry name" value="CheR_N"/>
    <property type="match status" value="1"/>
</dbReference>
<comment type="caution">
    <text evidence="8">Lacks conserved residue(s) required for the propagation of feature annotation.</text>
</comment>
<evidence type="ECO:0000256" key="9">
    <source>
        <dbReference type="SAM" id="Coils"/>
    </source>
</evidence>
<evidence type="ECO:0000256" key="5">
    <source>
        <dbReference type="ARBA" id="ARBA00022777"/>
    </source>
</evidence>
<dbReference type="Gene3D" id="3.30.565.10">
    <property type="entry name" value="Histidine kinase-like ATPase, C-terminal domain"/>
    <property type="match status" value="1"/>
</dbReference>
<evidence type="ECO:0000256" key="6">
    <source>
        <dbReference type="ARBA" id="ARBA00022840"/>
    </source>
</evidence>
<dbReference type="Gene3D" id="1.10.287.130">
    <property type="match status" value="1"/>
</dbReference>
<dbReference type="PROSITE" id="PS50113">
    <property type="entry name" value="PAC"/>
    <property type="match status" value="1"/>
</dbReference>
<accession>A0A0M5JL50</accession>
<dbReference type="GO" id="GO:0005737">
    <property type="term" value="C:cytoplasm"/>
    <property type="evidence" value="ECO:0007669"/>
    <property type="project" value="InterPro"/>
</dbReference>
<gene>
    <name evidence="15" type="ORF">AM592_02130</name>
</gene>
<keyword evidence="4" id="KW-0547">Nucleotide-binding</keyword>
<dbReference type="InterPro" id="IPR003594">
    <property type="entry name" value="HATPase_dom"/>
</dbReference>
<dbReference type="GO" id="GO:0008757">
    <property type="term" value="F:S-adenosylmethionine-dependent methyltransferase activity"/>
    <property type="evidence" value="ECO:0007669"/>
    <property type="project" value="InterPro"/>
</dbReference>
<dbReference type="CDD" id="cd00082">
    <property type="entry name" value="HisKA"/>
    <property type="match status" value="1"/>
</dbReference>
<dbReference type="Pfam" id="PF13426">
    <property type="entry name" value="PAS_9"/>
    <property type="match status" value="2"/>
</dbReference>
<evidence type="ECO:0000256" key="7">
    <source>
        <dbReference type="ARBA" id="ARBA00023012"/>
    </source>
</evidence>
<dbReference type="GO" id="GO:0005524">
    <property type="term" value="F:ATP binding"/>
    <property type="evidence" value="ECO:0007669"/>
    <property type="project" value="UniProtKB-KW"/>
</dbReference>
<dbReference type="PROSITE" id="PS50109">
    <property type="entry name" value="HIS_KIN"/>
    <property type="match status" value="1"/>
</dbReference>
<feature type="coiled-coil region" evidence="9">
    <location>
        <begin position="772"/>
        <end position="799"/>
    </location>
</feature>